<keyword evidence="2 7" id="KW-0813">Transport</keyword>
<evidence type="ECO:0000256" key="4">
    <source>
        <dbReference type="ARBA" id="ARBA00022692"/>
    </source>
</evidence>
<comment type="caution">
    <text evidence="9">The sequence shown here is derived from an EMBL/GenBank/DDBJ whole genome shotgun (WGS) entry which is preliminary data.</text>
</comment>
<evidence type="ECO:0000256" key="1">
    <source>
        <dbReference type="ARBA" id="ARBA00004651"/>
    </source>
</evidence>
<dbReference type="InterPro" id="IPR035906">
    <property type="entry name" value="MetI-like_sf"/>
</dbReference>
<keyword evidence="4 7" id="KW-0812">Transmembrane</keyword>
<dbReference type="PANTHER" id="PTHR30193:SF41">
    <property type="entry name" value="DIACETYLCHITOBIOSE UPTAKE SYSTEM PERMEASE PROTEIN NGCF"/>
    <property type="match status" value="1"/>
</dbReference>
<keyword evidence="6 7" id="KW-0472">Membrane</keyword>
<protein>
    <submittedName>
        <fullName evidence="9">ABC transporter permease</fullName>
    </submittedName>
</protein>
<dbReference type="AlphaFoldDB" id="A0A2M7G488"/>
<evidence type="ECO:0000256" key="7">
    <source>
        <dbReference type="RuleBase" id="RU363032"/>
    </source>
</evidence>
<dbReference type="Pfam" id="PF00528">
    <property type="entry name" value="BPD_transp_1"/>
    <property type="match status" value="1"/>
</dbReference>
<dbReference type="Gene3D" id="1.10.3720.10">
    <property type="entry name" value="MetI-like"/>
    <property type="match status" value="1"/>
</dbReference>
<accession>A0A2M7G488</accession>
<dbReference type="InterPro" id="IPR000515">
    <property type="entry name" value="MetI-like"/>
</dbReference>
<dbReference type="CDD" id="cd06261">
    <property type="entry name" value="TM_PBP2"/>
    <property type="match status" value="1"/>
</dbReference>
<evidence type="ECO:0000313" key="9">
    <source>
        <dbReference type="EMBL" id="PIW16702.1"/>
    </source>
</evidence>
<feature type="transmembrane region" description="Helical" evidence="7">
    <location>
        <begin position="129"/>
        <end position="149"/>
    </location>
</feature>
<reference evidence="9 10" key="1">
    <citation type="submission" date="2017-09" db="EMBL/GenBank/DDBJ databases">
        <title>Depth-based differentiation of microbial function through sediment-hosted aquifers and enrichment of novel symbionts in the deep terrestrial subsurface.</title>
        <authorList>
            <person name="Probst A.J."/>
            <person name="Ladd B."/>
            <person name="Jarett J.K."/>
            <person name="Geller-Mcgrath D.E."/>
            <person name="Sieber C.M."/>
            <person name="Emerson J.B."/>
            <person name="Anantharaman K."/>
            <person name="Thomas B.C."/>
            <person name="Malmstrom R."/>
            <person name="Stieglmeier M."/>
            <person name="Klingl A."/>
            <person name="Woyke T."/>
            <person name="Ryan C.M."/>
            <person name="Banfield J.F."/>
        </authorList>
    </citation>
    <scope>NUCLEOTIDE SEQUENCE [LARGE SCALE GENOMIC DNA]</scope>
    <source>
        <strain evidence="9">CG17_big_fil_post_rev_8_21_14_2_50_48_46</strain>
    </source>
</reference>
<organism evidence="9 10">
    <name type="scientific">bacterium (Candidatus Blackallbacteria) CG17_big_fil_post_rev_8_21_14_2_50_48_46</name>
    <dbReference type="NCBI Taxonomy" id="2014261"/>
    <lineage>
        <taxon>Bacteria</taxon>
        <taxon>Candidatus Blackallbacteria</taxon>
    </lineage>
</organism>
<comment type="subcellular location">
    <subcellularLocation>
        <location evidence="1 7">Cell membrane</location>
        <topology evidence="1 7">Multi-pass membrane protein</topology>
    </subcellularLocation>
</comment>
<evidence type="ECO:0000313" key="10">
    <source>
        <dbReference type="Proteomes" id="UP000231019"/>
    </source>
</evidence>
<dbReference type="PROSITE" id="PS50928">
    <property type="entry name" value="ABC_TM1"/>
    <property type="match status" value="1"/>
</dbReference>
<feature type="transmembrane region" description="Helical" evidence="7">
    <location>
        <begin position="176"/>
        <end position="199"/>
    </location>
</feature>
<feature type="transmembrane region" description="Helical" evidence="7">
    <location>
        <begin position="281"/>
        <end position="303"/>
    </location>
</feature>
<dbReference type="EMBL" id="PFFQ01000037">
    <property type="protein sequence ID" value="PIW16702.1"/>
    <property type="molecule type" value="Genomic_DNA"/>
</dbReference>
<dbReference type="Proteomes" id="UP000231019">
    <property type="component" value="Unassembled WGS sequence"/>
</dbReference>
<evidence type="ECO:0000256" key="5">
    <source>
        <dbReference type="ARBA" id="ARBA00022989"/>
    </source>
</evidence>
<comment type="similarity">
    <text evidence="7">Belongs to the binding-protein-dependent transport system permease family.</text>
</comment>
<dbReference type="InterPro" id="IPR051393">
    <property type="entry name" value="ABC_transporter_permease"/>
</dbReference>
<dbReference type="GO" id="GO:0005886">
    <property type="term" value="C:plasma membrane"/>
    <property type="evidence" value="ECO:0007669"/>
    <property type="project" value="UniProtKB-SubCell"/>
</dbReference>
<gene>
    <name evidence="9" type="ORF">COW36_13130</name>
</gene>
<evidence type="ECO:0000256" key="6">
    <source>
        <dbReference type="ARBA" id="ARBA00023136"/>
    </source>
</evidence>
<evidence type="ECO:0000256" key="3">
    <source>
        <dbReference type="ARBA" id="ARBA00022475"/>
    </source>
</evidence>
<feature type="domain" description="ABC transmembrane type-1" evidence="8">
    <location>
        <begin position="92"/>
        <end position="302"/>
    </location>
</feature>
<keyword evidence="5 7" id="KW-1133">Transmembrane helix</keyword>
<dbReference type="SUPFAM" id="SSF161098">
    <property type="entry name" value="MetI-like"/>
    <property type="match status" value="1"/>
</dbReference>
<name>A0A2M7G488_9BACT</name>
<evidence type="ECO:0000256" key="2">
    <source>
        <dbReference type="ARBA" id="ARBA00022448"/>
    </source>
</evidence>
<proteinExistence type="inferred from homology"/>
<dbReference type="GO" id="GO:0055085">
    <property type="term" value="P:transmembrane transport"/>
    <property type="evidence" value="ECO:0007669"/>
    <property type="project" value="InterPro"/>
</dbReference>
<feature type="transmembrane region" description="Helical" evidence="7">
    <location>
        <begin position="235"/>
        <end position="257"/>
    </location>
</feature>
<sequence>MLKVDRKTPYFFLLPGFGMMILLVFVPLLMGISFSFQNITQRNAYEKTFRVTELLADGGVAIKTEVQAATVKFVGLENYTKVFASNDFWQVFGQTLIWTFTNVFFHFVLGLGLALILNQQLRLKGMWRALLLIPWAVPSYITAFSWRWLFNGDYGFFNHLLKQVGLNGVSWLSDPFWSMFAVCVTNIWLGVPFMMITLLGGLQGIPDELYEASQIDGATPWQQFWSVTLPMLKPVAMVTVLLGIVWTFNMFNIIYLVTQDNPHTDILATFSFKAFFVRGEYGLACAYAVVILIILSLFSLLYLKVNKDNQVST</sequence>
<dbReference type="PANTHER" id="PTHR30193">
    <property type="entry name" value="ABC TRANSPORTER PERMEASE PROTEIN"/>
    <property type="match status" value="1"/>
</dbReference>
<feature type="transmembrane region" description="Helical" evidence="7">
    <location>
        <begin position="96"/>
        <end position="117"/>
    </location>
</feature>
<evidence type="ECO:0000259" key="8">
    <source>
        <dbReference type="PROSITE" id="PS50928"/>
    </source>
</evidence>
<keyword evidence="3" id="KW-1003">Cell membrane</keyword>
<feature type="transmembrane region" description="Helical" evidence="7">
    <location>
        <begin position="12"/>
        <end position="36"/>
    </location>
</feature>